<dbReference type="RefSeq" id="WP_203982688.1">
    <property type="nucleotide sequence ID" value="NZ_BOOU01000013.1"/>
</dbReference>
<evidence type="ECO:0000313" key="1">
    <source>
        <dbReference type="EMBL" id="GII76072.1"/>
    </source>
</evidence>
<dbReference type="InterPro" id="IPR008567">
    <property type="entry name" value="BKACE"/>
</dbReference>
<dbReference type="Proteomes" id="UP000655287">
    <property type="component" value="Unassembled WGS sequence"/>
</dbReference>
<keyword evidence="2" id="KW-1185">Reference proteome</keyword>
<dbReference type="Pfam" id="PF05853">
    <property type="entry name" value="BKACE"/>
    <property type="match status" value="1"/>
</dbReference>
<reference evidence="1" key="1">
    <citation type="submission" date="2021-01" db="EMBL/GenBank/DDBJ databases">
        <title>Whole genome shotgun sequence of Sphaerisporangium rufum NBRC 109079.</title>
        <authorList>
            <person name="Komaki H."/>
            <person name="Tamura T."/>
        </authorList>
    </citation>
    <scope>NUCLEOTIDE SEQUENCE</scope>
    <source>
        <strain evidence="1">NBRC 109079</strain>
    </source>
</reference>
<proteinExistence type="predicted"/>
<organism evidence="1 2">
    <name type="scientific">Sphaerisporangium rufum</name>
    <dbReference type="NCBI Taxonomy" id="1381558"/>
    <lineage>
        <taxon>Bacteria</taxon>
        <taxon>Bacillati</taxon>
        <taxon>Actinomycetota</taxon>
        <taxon>Actinomycetes</taxon>
        <taxon>Streptosporangiales</taxon>
        <taxon>Streptosporangiaceae</taxon>
        <taxon>Sphaerisporangium</taxon>
    </lineage>
</organism>
<dbReference type="GO" id="GO:0043720">
    <property type="term" value="F:3-keto-5-aminohexanoate cleavage activity"/>
    <property type="evidence" value="ECO:0007669"/>
    <property type="project" value="InterPro"/>
</dbReference>
<evidence type="ECO:0008006" key="3">
    <source>
        <dbReference type="Google" id="ProtNLM"/>
    </source>
</evidence>
<dbReference type="AlphaFoldDB" id="A0A919R2Z2"/>
<name>A0A919R2Z2_9ACTN</name>
<dbReference type="Gene3D" id="3.20.20.70">
    <property type="entry name" value="Aldolase class I"/>
    <property type="match status" value="1"/>
</dbReference>
<dbReference type="PANTHER" id="PTHR37418:SF1">
    <property type="entry name" value="3-KETO-5-AMINOHEXANOATE CLEAVAGE PROTEIN"/>
    <property type="match status" value="1"/>
</dbReference>
<gene>
    <name evidence="1" type="ORF">Sru01_10540</name>
</gene>
<comment type="caution">
    <text evidence="1">The sequence shown here is derived from an EMBL/GenBank/DDBJ whole genome shotgun (WGS) entry which is preliminary data.</text>
</comment>
<dbReference type="EMBL" id="BOOU01000013">
    <property type="protein sequence ID" value="GII76072.1"/>
    <property type="molecule type" value="Genomic_DNA"/>
</dbReference>
<sequence length="252" mass="24623">MWLKACLNGDRAPGDHPALPLTPAALAADARAAAEAGAAAVHLHPRDASGAESLAAADIGAAMAAIRAAVPGLPAGVSTGLWITGGDAAARLALVRSWAGLPDDARPDFASCNLSEPGFAELAAAVAAAGVAVEAGVWSVADAEALAAAAAAPGFPPVLRVLVEIIDAPAEAAAAEAARVLDRLDSLGVTAPRLLHGEGPAAWPLVAEAARRGLAGRAGLEDMLHGPAGEPVAGNADIVRRALALAAAPPAG</sequence>
<dbReference type="InterPro" id="IPR013785">
    <property type="entry name" value="Aldolase_TIM"/>
</dbReference>
<protein>
    <recommendedName>
        <fullName evidence="3">3-keto-5-aminohexanoate cleavage protein</fullName>
    </recommendedName>
</protein>
<dbReference type="PANTHER" id="PTHR37418">
    <property type="entry name" value="3-KETO-5-AMINOHEXANOATE CLEAVAGE ENZYME-RELATED"/>
    <property type="match status" value="1"/>
</dbReference>
<evidence type="ECO:0000313" key="2">
    <source>
        <dbReference type="Proteomes" id="UP000655287"/>
    </source>
</evidence>
<accession>A0A919R2Z2</accession>